<dbReference type="KEGG" id="vff:VITFI_CDS3329"/>
<reference evidence="2 3" key="1">
    <citation type="submission" date="2017-07" db="EMBL/GenBank/DDBJ databases">
        <title>Complete Genome Sequence of the cosmetic ferment Vitreoscilla filiformis (ATCC15551).</title>
        <authorList>
            <person name="Contreras S."/>
            <person name="Sagory-Zalkind P."/>
            <person name="Blanquart H."/>
            <person name="Iltis A."/>
            <person name="Morand S.C."/>
        </authorList>
    </citation>
    <scope>NUCLEOTIDE SEQUENCE [LARGE SCALE GENOMIC DNA]</scope>
    <source>
        <strain evidence="2 3">ATCC 15551</strain>
        <plasmid evidence="3">Plasmid pvf1</plasmid>
    </source>
</reference>
<evidence type="ECO:0000313" key="2">
    <source>
        <dbReference type="EMBL" id="ASM79106.1"/>
    </source>
</evidence>
<dbReference type="Proteomes" id="UP000199729">
    <property type="component" value="Plasmid pVF1"/>
</dbReference>
<keyword evidence="2" id="KW-0614">Plasmid</keyword>
<dbReference type="EMBL" id="CP022424">
    <property type="protein sequence ID" value="ASM79106.1"/>
    <property type="molecule type" value="Genomic_DNA"/>
</dbReference>
<keyword evidence="3" id="KW-1185">Reference proteome</keyword>
<feature type="transmembrane region" description="Helical" evidence="1">
    <location>
        <begin position="69"/>
        <end position="88"/>
    </location>
</feature>
<keyword evidence="1" id="KW-0472">Membrane</keyword>
<evidence type="ECO:0008006" key="4">
    <source>
        <dbReference type="Google" id="ProtNLM"/>
    </source>
</evidence>
<keyword evidence="1" id="KW-1133">Transmembrane helix</keyword>
<sequence>MIIGLWWAAKPFISVDYHDGLLYAADALRLLHPDRFKHDLFFHSKTQGNFSIFPWLYSGLIESWGLKPAALGMVIMARTMWVGALLLLARSLRGGVFYLWAVGAMLLLPAGYDSLLAFHYGEAIPTPRCWAEAFGMLALAAYLQQRHVGAACLWVISAAFHPLMALPVGLLLVMMHRFRWGIIAMACGLCLGAAYGGLVPFVGIFQNFDDTWWQLVRSRNGSVLIQNWRVEWWLKPVVLWVLLHLIATTDAREPIRKLAKALAMTLVVCMALWLLACWQRNVLLCQLQLWRVLWLVQLLAPALWISGLKPWRDWDRIDVAHVMAVVTALLGSIWVLNLLIWPAWLLTLPRVREKLQHPMALRWLPIGFGALFLLMIPEKWAIFRTMSQLHAVRDVPGADGVAAASEFLMAAVIVLGIARCMVLARRFSPSLAMGVGWGSAGLVLAFNAWVMSHQIQRATEPLPDVQALQTMIPEKSVVYWSQGHYAAWLYLQRSSYASHRQGAGVMFSRESAVLLAERLGRLRAIGFENVDRGWVIPPVSWGEDVPEGPRSLCADSALDFVIVPEELPDADAIVPSTVSKEFTALSVFRCKPAA</sequence>
<evidence type="ECO:0000256" key="1">
    <source>
        <dbReference type="SAM" id="Phobius"/>
    </source>
</evidence>
<feature type="transmembrane region" description="Helical" evidence="1">
    <location>
        <begin position="148"/>
        <end position="173"/>
    </location>
</feature>
<feature type="transmembrane region" description="Helical" evidence="1">
    <location>
        <begin position="95"/>
        <end position="112"/>
    </location>
</feature>
<proteinExistence type="predicted"/>
<name>A0A221KJA3_VITFI</name>
<organism evidence="2 3">
    <name type="scientific">Vitreoscilla filiformis</name>
    <dbReference type="NCBI Taxonomy" id="63"/>
    <lineage>
        <taxon>Bacteria</taxon>
        <taxon>Pseudomonadati</taxon>
        <taxon>Pseudomonadota</taxon>
        <taxon>Betaproteobacteria</taxon>
        <taxon>Neisseriales</taxon>
        <taxon>Neisseriaceae</taxon>
        <taxon>Vitreoscilla</taxon>
    </lineage>
</organism>
<feature type="transmembrane region" description="Helical" evidence="1">
    <location>
        <begin position="430"/>
        <end position="450"/>
    </location>
</feature>
<geneLocation type="plasmid" evidence="3">
    <name>pvf1</name>
</geneLocation>
<keyword evidence="1" id="KW-0812">Transmembrane</keyword>
<feature type="transmembrane region" description="Helical" evidence="1">
    <location>
        <begin position="258"/>
        <end position="276"/>
    </location>
</feature>
<feature type="transmembrane region" description="Helical" evidence="1">
    <location>
        <begin position="319"/>
        <end position="340"/>
    </location>
</feature>
<feature type="transmembrane region" description="Helical" evidence="1">
    <location>
        <begin position="397"/>
        <end position="418"/>
    </location>
</feature>
<dbReference type="AlphaFoldDB" id="A0A221KJA3"/>
<feature type="transmembrane region" description="Helical" evidence="1">
    <location>
        <begin position="288"/>
        <end position="307"/>
    </location>
</feature>
<feature type="transmembrane region" description="Helical" evidence="1">
    <location>
        <begin position="360"/>
        <end position="376"/>
    </location>
</feature>
<accession>A0A221KJA3</accession>
<protein>
    <recommendedName>
        <fullName evidence="4">Glycosyltransferase RgtA/B/C/D-like domain-containing protein</fullName>
    </recommendedName>
</protein>
<evidence type="ECO:0000313" key="3">
    <source>
        <dbReference type="Proteomes" id="UP000199729"/>
    </source>
</evidence>
<feature type="transmembrane region" description="Helical" evidence="1">
    <location>
        <begin position="180"/>
        <end position="205"/>
    </location>
</feature>
<gene>
    <name evidence="2" type="ORF">VITFI_CDS3329</name>
</gene>